<organism evidence="2">
    <name type="scientific">marine sediment metagenome</name>
    <dbReference type="NCBI Taxonomy" id="412755"/>
    <lineage>
        <taxon>unclassified sequences</taxon>
        <taxon>metagenomes</taxon>
        <taxon>ecological metagenomes</taxon>
    </lineage>
</organism>
<comment type="caution">
    <text evidence="2">The sequence shown here is derived from an EMBL/GenBank/DDBJ whole genome shotgun (WGS) entry which is preliminary data.</text>
</comment>
<reference evidence="2" key="1">
    <citation type="journal article" date="2015" name="Nature">
        <title>Complex archaea that bridge the gap between prokaryotes and eukaryotes.</title>
        <authorList>
            <person name="Spang A."/>
            <person name="Saw J.H."/>
            <person name="Jorgensen S.L."/>
            <person name="Zaremba-Niedzwiedzka K."/>
            <person name="Martijn J."/>
            <person name="Lind A.E."/>
            <person name="van Eijk R."/>
            <person name="Schleper C."/>
            <person name="Guy L."/>
            <person name="Ettema T.J."/>
        </authorList>
    </citation>
    <scope>NUCLEOTIDE SEQUENCE</scope>
</reference>
<protein>
    <submittedName>
        <fullName evidence="2">Uncharacterized protein</fullName>
    </submittedName>
</protein>
<evidence type="ECO:0000313" key="2">
    <source>
        <dbReference type="EMBL" id="KKL54461.1"/>
    </source>
</evidence>
<keyword evidence="1" id="KW-1133">Transmembrane helix</keyword>
<dbReference type="AlphaFoldDB" id="A0A0F9DKS2"/>
<accession>A0A0F9DKS2</accession>
<keyword evidence="1" id="KW-0472">Membrane</keyword>
<proteinExistence type="predicted"/>
<evidence type="ECO:0000256" key="1">
    <source>
        <dbReference type="SAM" id="Phobius"/>
    </source>
</evidence>
<dbReference type="EMBL" id="LAZR01031191">
    <property type="protein sequence ID" value="KKL54461.1"/>
    <property type="molecule type" value="Genomic_DNA"/>
</dbReference>
<feature type="transmembrane region" description="Helical" evidence="1">
    <location>
        <begin position="6"/>
        <end position="31"/>
    </location>
</feature>
<name>A0A0F9DKS2_9ZZZZ</name>
<sequence>MELLGGAVLGGLVGAAIGFAVFKIILALGLLD</sequence>
<gene>
    <name evidence="2" type="ORF">LCGC14_2265180</name>
</gene>
<keyword evidence="1" id="KW-0812">Transmembrane</keyword>